<name>A0A2S9XT73_9BACT</name>
<dbReference type="NCBIfam" id="TIGR02937">
    <property type="entry name" value="sigma70-ECF"/>
    <property type="match status" value="1"/>
</dbReference>
<keyword evidence="2" id="KW-0805">Transcription regulation</keyword>
<dbReference type="SUPFAM" id="SSF88946">
    <property type="entry name" value="Sigma2 domain of RNA polymerase sigma factors"/>
    <property type="match status" value="1"/>
</dbReference>
<dbReference type="PANTHER" id="PTHR43133:SF8">
    <property type="entry name" value="RNA POLYMERASE SIGMA FACTOR HI_1459-RELATED"/>
    <property type="match status" value="1"/>
</dbReference>
<feature type="domain" description="RNA polymerase sigma factor 70 region 4 type 2" evidence="6">
    <location>
        <begin position="109"/>
        <end position="160"/>
    </location>
</feature>
<comment type="caution">
    <text evidence="7">The sequence shown here is derived from an EMBL/GenBank/DDBJ whole genome shotgun (WGS) entry which is preliminary data.</text>
</comment>
<dbReference type="PANTHER" id="PTHR43133">
    <property type="entry name" value="RNA POLYMERASE ECF-TYPE SIGMA FACTO"/>
    <property type="match status" value="1"/>
</dbReference>
<dbReference type="Pfam" id="PF08281">
    <property type="entry name" value="Sigma70_r4_2"/>
    <property type="match status" value="1"/>
</dbReference>
<evidence type="ECO:0000256" key="5">
    <source>
        <dbReference type="ARBA" id="ARBA00023163"/>
    </source>
</evidence>
<dbReference type="InterPro" id="IPR013325">
    <property type="entry name" value="RNA_pol_sigma_r2"/>
</dbReference>
<keyword evidence="3" id="KW-0731">Sigma factor</keyword>
<organism evidence="7 8">
    <name type="scientific">Enhygromyxa salina</name>
    <dbReference type="NCBI Taxonomy" id="215803"/>
    <lineage>
        <taxon>Bacteria</taxon>
        <taxon>Pseudomonadati</taxon>
        <taxon>Myxococcota</taxon>
        <taxon>Polyangia</taxon>
        <taxon>Nannocystales</taxon>
        <taxon>Nannocystaceae</taxon>
        <taxon>Enhygromyxa</taxon>
    </lineage>
</organism>
<dbReference type="AlphaFoldDB" id="A0A2S9XT73"/>
<dbReference type="RefSeq" id="WP_146158479.1">
    <property type="nucleotide sequence ID" value="NZ_PVNL01000135.1"/>
</dbReference>
<dbReference type="InterPro" id="IPR013249">
    <property type="entry name" value="RNA_pol_sigma70_r4_t2"/>
</dbReference>
<dbReference type="InterPro" id="IPR036388">
    <property type="entry name" value="WH-like_DNA-bd_sf"/>
</dbReference>
<evidence type="ECO:0000256" key="3">
    <source>
        <dbReference type="ARBA" id="ARBA00023082"/>
    </source>
</evidence>
<comment type="similarity">
    <text evidence="1">Belongs to the sigma-70 factor family. ECF subfamily.</text>
</comment>
<evidence type="ECO:0000256" key="1">
    <source>
        <dbReference type="ARBA" id="ARBA00010641"/>
    </source>
</evidence>
<dbReference type="InterPro" id="IPR013324">
    <property type="entry name" value="RNA_pol_sigma_r3/r4-like"/>
</dbReference>
<keyword evidence="5" id="KW-0804">Transcription</keyword>
<keyword evidence="4" id="KW-0238">DNA-binding</keyword>
<dbReference type="GO" id="GO:0006352">
    <property type="term" value="P:DNA-templated transcription initiation"/>
    <property type="evidence" value="ECO:0007669"/>
    <property type="project" value="InterPro"/>
</dbReference>
<dbReference type="EMBL" id="PVNL01000135">
    <property type="protein sequence ID" value="PRP96055.1"/>
    <property type="molecule type" value="Genomic_DNA"/>
</dbReference>
<reference evidence="7 8" key="1">
    <citation type="submission" date="2018-03" db="EMBL/GenBank/DDBJ databases">
        <title>Draft Genome Sequences of the Obligatory Marine Myxobacteria Enhygromyxa salina SWB007.</title>
        <authorList>
            <person name="Poehlein A."/>
            <person name="Moghaddam J.A."/>
            <person name="Harms H."/>
            <person name="Alanjari M."/>
            <person name="Koenig G.M."/>
            <person name="Daniel R."/>
            <person name="Schaeberle T.F."/>
        </authorList>
    </citation>
    <scope>NUCLEOTIDE SEQUENCE [LARGE SCALE GENOMIC DNA]</scope>
    <source>
        <strain evidence="7 8">SWB007</strain>
    </source>
</reference>
<evidence type="ECO:0000313" key="7">
    <source>
        <dbReference type="EMBL" id="PRP96055.1"/>
    </source>
</evidence>
<evidence type="ECO:0000256" key="2">
    <source>
        <dbReference type="ARBA" id="ARBA00023015"/>
    </source>
</evidence>
<dbReference type="InterPro" id="IPR039425">
    <property type="entry name" value="RNA_pol_sigma-70-like"/>
</dbReference>
<proteinExistence type="inferred from homology"/>
<dbReference type="Proteomes" id="UP000238823">
    <property type="component" value="Unassembled WGS sequence"/>
</dbReference>
<gene>
    <name evidence="7" type="ORF">ENSA7_68690</name>
</gene>
<protein>
    <submittedName>
        <fullName evidence="7">RNA polymerase sigma factor</fullName>
    </submittedName>
</protein>
<evidence type="ECO:0000259" key="6">
    <source>
        <dbReference type="Pfam" id="PF08281"/>
    </source>
</evidence>
<evidence type="ECO:0000313" key="8">
    <source>
        <dbReference type="Proteomes" id="UP000238823"/>
    </source>
</evidence>
<dbReference type="OrthoDB" id="9797134at2"/>
<dbReference type="InterPro" id="IPR014284">
    <property type="entry name" value="RNA_pol_sigma-70_dom"/>
</dbReference>
<dbReference type="GO" id="GO:0016987">
    <property type="term" value="F:sigma factor activity"/>
    <property type="evidence" value="ECO:0007669"/>
    <property type="project" value="UniProtKB-KW"/>
</dbReference>
<dbReference type="Gene3D" id="1.10.10.10">
    <property type="entry name" value="Winged helix-like DNA-binding domain superfamily/Winged helix DNA-binding domain"/>
    <property type="match status" value="1"/>
</dbReference>
<sequence>MSITRQLCVGPAEFAALNRQLVAFFRRRGPVTCDPSDLAADTWIAVVRWYRGECSLRHFAFVVARGMVSAAWRKRRIITTSASDEELGDSATAEGPSLDSLLMLAAQHEAMERALEDVTDPYRDALVLWLEGLDNYQIAAELDIAYNTVRSRMSRGKAQLLAAIVGTVEDEIS</sequence>
<dbReference type="SUPFAM" id="SSF88659">
    <property type="entry name" value="Sigma3 and sigma4 domains of RNA polymerase sigma factors"/>
    <property type="match status" value="1"/>
</dbReference>
<evidence type="ECO:0000256" key="4">
    <source>
        <dbReference type="ARBA" id="ARBA00023125"/>
    </source>
</evidence>
<dbReference type="GO" id="GO:0003677">
    <property type="term" value="F:DNA binding"/>
    <property type="evidence" value="ECO:0007669"/>
    <property type="project" value="UniProtKB-KW"/>
</dbReference>
<accession>A0A2S9XT73</accession>